<name>A0ABN1NDC5_9ACTN</name>
<feature type="transmembrane region" description="Helical" evidence="1">
    <location>
        <begin position="224"/>
        <end position="242"/>
    </location>
</feature>
<feature type="transmembrane region" description="Helical" evidence="1">
    <location>
        <begin position="594"/>
        <end position="611"/>
    </location>
</feature>
<feature type="transmembrane region" description="Helical" evidence="1">
    <location>
        <begin position="544"/>
        <end position="563"/>
    </location>
</feature>
<evidence type="ECO:0000313" key="2">
    <source>
        <dbReference type="EMBL" id="GAA0902885.1"/>
    </source>
</evidence>
<feature type="transmembrane region" description="Helical" evidence="1">
    <location>
        <begin position="79"/>
        <end position="100"/>
    </location>
</feature>
<sequence>MSRAVARTTLHGMTPPLPPAEELRILDMELRHLDARRVQLLARRAQLIALLRQPSPPAFPPAGPVPRQPETTAPRVQNVLLVLGGVLLTVAAIAFTLVSWGHLGIAGRSVVLAAVTAAVLGAPVPLLKRGLRSTAETLAGLGLALTVLDAYALHEVALTTVDGTGYAAVATALLAGMWWGYGKGLGELKGLEGLGSPRIPFLAALGAAQLPLLLGAVAVDASSYTTVAALLLTAAFDTAVALRTSARSLRIAAAVGMYGMGGWGVVTAGVLSWTATGPGAAVRAAALLACAAAIALYAAGRTPRRGLATGAAVTGGLLLVAALGGIPRALLPGVWTVPGYLACGVGLLAAVRGPLPDHVRRGAVRASAAVQVLAVAWALPLAVVALLGPVAWTGRVWSGAPSDLRAAVTVWAPWPADAAARTLVLVAAAAVLAGAARATTAWRDRAVAGAVVLVWATALVLPAVLRLPYAAGLSVQGLTAVAVLAVAGYARRTPTFLASVLLSLLTAAGLVLLSLASRGATLTVLAVLTGIFAGAAAHRRLTPVCASASLAGAALLACAVGAAADRSPAHTALLVLVVPAAAALLAARVPRAAVPVEATGAVAGLLAIGLAVTDAPVLALVLALCGVIAAGTAVRADRRWAGYVAAALFVSATWVRLGSWGVGTPEAYTLPVTVPALVVGFVRRRRAPETSSWTAYGPGLSATLVPSLTAAWADADWPRPLLLGTAALVLTLLGARHRLQAPLLLGGSVLVLDALHELAPYLVQLAGLFPRWLPPALAGLLLLALGATYEQRIRDARRIREALGRMR</sequence>
<proteinExistence type="predicted"/>
<comment type="caution">
    <text evidence="2">The sequence shown here is derived from an EMBL/GenBank/DDBJ whole genome shotgun (WGS) entry which is preliminary data.</text>
</comment>
<reference evidence="2 3" key="1">
    <citation type="journal article" date="2019" name="Int. J. Syst. Evol. Microbiol.">
        <title>The Global Catalogue of Microorganisms (GCM) 10K type strain sequencing project: providing services to taxonomists for standard genome sequencing and annotation.</title>
        <authorList>
            <consortium name="The Broad Institute Genomics Platform"/>
            <consortium name="The Broad Institute Genome Sequencing Center for Infectious Disease"/>
            <person name="Wu L."/>
            <person name="Ma J."/>
        </authorList>
    </citation>
    <scope>NUCLEOTIDE SEQUENCE [LARGE SCALE GENOMIC DNA]</scope>
    <source>
        <strain evidence="2 3">JCM 10673</strain>
    </source>
</reference>
<dbReference type="EMBL" id="BAAAHG010000002">
    <property type="protein sequence ID" value="GAA0902885.1"/>
    <property type="molecule type" value="Genomic_DNA"/>
</dbReference>
<feature type="transmembrane region" description="Helical" evidence="1">
    <location>
        <begin position="306"/>
        <end position="326"/>
    </location>
</feature>
<feature type="transmembrane region" description="Helical" evidence="1">
    <location>
        <begin position="280"/>
        <end position="299"/>
    </location>
</feature>
<feature type="transmembrane region" description="Helical" evidence="1">
    <location>
        <begin position="617"/>
        <end position="634"/>
    </location>
</feature>
<feature type="transmembrane region" description="Helical" evidence="1">
    <location>
        <begin position="769"/>
        <end position="789"/>
    </location>
</feature>
<dbReference type="InterPro" id="IPR058062">
    <property type="entry name" value="SCO7613_C"/>
</dbReference>
<keyword evidence="3" id="KW-1185">Reference proteome</keyword>
<dbReference type="NCBIfam" id="NF047321">
    <property type="entry name" value="SCO7613_CTERM"/>
    <property type="match status" value="1"/>
</dbReference>
<gene>
    <name evidence="2" type="ORF">GCM10009549_05190</name>
</gene>
<evidence type="ECO:0000313" key="3">
    <source>
        <dbReference type="Proteomes" id="UP001501005"/>
    </source>
</evidence>
<feature type="transmembrane region" description="Helical" evidence="1">
    <location>
        <begin position="332"/>
        <end position="351"/>
    </location>
</feature>
<feature type="transmembrane region" description="Helical" evidence="1">
    <location>
        <begin position="412"/>
        <end position="434"/>
    </location>
</feature>
<feature type="transmembrane region" description="Helical" evidence="1">
    <location>
        <begin position="163"/>
        <end position="181"/>
    </location>
</feature>
<feature type="transmembrane region" description="Helical" evidence="1">
    <location>
        <begin position="372"/>
        <end position="392"/>
    </location>
</feature>
<keyword evidence="1" id="KW-1133">Transmembrane helix</keyword>
<feature type="transmembrane region" description="Helical" evidence="1">
    <location>
        <begin position="471"/>
        <end position="489"/>
    </location>
</feature>
<feature type="transmembrane region" description="Helical" evidence="1">
    <location>
        <begin position="446"/>
        <end position="465"/>
    </location>
</feature>
<feature type="transmembrane region" description="Helical" evidence="1">
    <location>
        <begin position="519"/>
        <end position="537"/>
    </location>
</feature>
<feature type="transmembrane region" description="Helical" evidence="1">
    <location>
        <begin position="249"/>
        <end position="274"/>
    </location>
</feature>
<feature type="transmembrane region" description="Helical" evidence="1">
    <location>
        <begin position="496"/>
        <end position="513"/>
    </location>
</feature>
<keyword evidence="1" id="KW-0812">Transmembrane</keyword>
<accession>A0ABN1NDC5</accession>
<evidence type="ECO:0008006" key="4">
    <source>
        <dbReference type="Google" id="ProtNLM"/>
    </source>
</evidence>
<feature type="transmembrane region" description="Helical" evidence="1">
    <location>
        <begin position="106"/>
        <end position="126"/>
    </location>
</feature>
<protein>
    <recommendedName>
        <fullName evidence="4">Integral membrane protein</fullName>
    </recommendedName>
</protein>
<feature type="transmembrane region" description="Helical" evidence="1">
    <location>
        <begin position="641"/>
        <end position="661"/>
    </location>
</feature>
<organism evidence="2 3">
    <name type="scientific">Streptomyces thermoalcalitolerans</name>
    <dbReference type="NCBI Taxonomy" id="65605"/>
    <lineage>
        <taxon>Bacteria</taxon>
        <taxon>Bacillati</taxon>
        <taxon>Actinomycetota</taxon>
        <taxon>Actinomycetes</taxon>
        <taxon>Kitasatosporales</taxon>
        <taxon>Streptomycetaceae</taxon>
        <taxon>Streptomyces</taxon>
    </lineage>
</organism>
<dbReference type="Proteomes" id="UP001501005">
    <property type="component" value="Unassembled WGS sequence"/>
</dbReference>
<keyword evidence="1" id="KW-0472">Membrane</keyword>
<feature type="transmembrane region" description="Helical" evidence="1">
    <location>
        <begin position="569"/>
        <end position="587"/>
    </location>
</feature>
<evidence type="ECO:0000256" key="1">
    <source>
        <dbReference type="SAM" id="Phobius"/>
    </source>
</evidence>